<accession>A0A8J2ZGK7</accession>
<name>A0A8J2ZGK7_9RHOB</name>
<evidence type="ECO:0000259" key="1">
    <source>
        <dbReference type="Pfam" id="PF13670"/>
    </source>
</evidence>
<dbReference type="AlphaFoldDB" id="A0A8J2ZGK7"/>
<reference evidence="2" key="2">
    <citation type="submission" date="2020-09" db="EMBL/GenBank/DDBJ databases">
        <authorList>
            <person name="Sun Q."/>
            <person name="Zhou Y."/>
        </authorList>
    </citation>
    <scope>NUCLEOTIDE SEQUENCE</scope>
    <source>
        <strain evidence="2">CGMCC 1.15762</strain>
    </source>
</reference>
<dbReference type="EMBL" id="BMJV01000001">
    <property type="protein sequence ID" value="GGG60541.1"/>
    <property type="molecule type" value="Genomic_DNA"/>
</dbReference>
<gene>
    <name evidence="2" type="ORF">GCM10011415_03080</name>
</gene>
<organism evidence="2 3">
    <name type="scientific">Salipiger pallidus</name>
    <dbReference type="NCBI Taxonomy" id="1775170"/>
    <lineage>
        <taxon>Bacteria</taxon>
        <taxon>Pseudomonadati</taxon>
        <taxon>Pseudomonadota</taxon>
        <taxon>Alphaproteobacteria</taxon>
        <taxon>Rhodobacterales</taxon>
        <taxon>Roseobacteraceae</taxon>
        <taxon>Salipiger</taxon>
    </lineage>
</organism>
<evidence type="ECO:0000313" key="3">
    <source>
        <dbReference type="Proteomes" id="UP000617145"/>
    </source>
</evidence>
<comment type="caution">
    <text evidence="2">The sequence shown here is derived from an EMBL/GenBank/DDBJ whole genome shotgun (WGS) entry which is preliminary data.</text>
</comment>
<keyword evidence="3" id="KW-1185">Reference proteome</keyword>
<sequence>MRDTLAASGYDVHHVDSEDGKIEVYAMKNGRKLSLCLDDALNIMKTKED</sequence>
<reference evidence="2" key="1">
    <citation type="journal article" date="2014" name="Int. J. Syst. Evol. Microbiol.">
        <title>Complete genome sequence of Corynebacterium casei LMG S-19264T (=DSM 44701T), isolated from a smear-ripened cheese.</title>
        <authorList>
            <consortium name="US DOE Joint Genome Institute (JGI-PGF)"/>
            <person name="Walter F."/>
            <person name="Albersmeier A."/>
            <person name="Kalinowski J."/>
            <person name="Ruckert C."/>
        </authorList>
    </citation>
    <scope>NUCLEOTIDE SEQUENCE</scope>
    <source>
        <strain evidence="2">CGMCC 1.15762</strain>
    </source>
</reference>
<dbReference type="Proteomes" id="UP000617145">
    <property type="component" value="Unassembled WGS sequence"/>
</dbReference>
<evidence type="ECO:0000313" key="2">
    <source>
        <dbReference type="EMBL" id="GGG60541.1"/>
    </source>
</evidence>
<dbReference type="InterPro" id="IPR025711">
    <property type="entry name" value="PepSY"/>
</dbReference>
<dbReference type="Pfam" id="PF13670">
    <property type="entry name" value="PepSY_2"/>
    <property type="match status" value="1"/>
</dbReference>
<proteinExistence type="predicted"/>
<protein>
    <recommendedName>
        <fullName evidence="1">PepSY domain-containing protein</fullName>
    </recommendedName>
</protein>
<feature type="domain" description="PepSY" evidence="1">
    <location>
        <begin position="2"/>
        <end position="39"/>
    </location>
</feature>